<dbReference type="GO" id="GO:0043565">
    <property type="term" value="F:sequence-specific DNA binding"/>
    <property type="evidence" value="ECO:0007669"/>
    <property type="project" value="InterPro"/>
</dbReference>
<dbReference type="GO" id="GO:0003700">
    <property type="term" value="F:DNA-binding transcription factor activity"/>
    <property type="evidence" value="ECO:0007669"/>
    <property type="project" value="InterPro"/>
</dbReference>
<dbReference type="PANTHER" id="PTHR47893:SF1">
    <property type="entry name" value="REGULATORY PROTEIN PCHR"/>
    <property type="match status" value="1"/>
</dbReference>
<dbReference type="InterPro" id="IPR053142">
    <property type="entry name" value="PchR_regulatory_protein"/>
</dbReference>
<keyword evidence="3" id="KW-0804">Transcription</keyword>
<dbReference type="SUPFAM" id="SSF46689">
    <property type="entry name" value="Homeodomain-like"/>
    <property type="match status" value="2"/>
</dbReference>
<reference evidence="5" key="1">
    <citation type="submission" date="2021-05" db="EMBL/GenBank/DDBJ databases">
        <authorList>
            <person name="Pietrasiak N."/>
            <person name="Ward R."/>
            <person name="Stajich J.E."/>
            <person name="Kurbessoian T."/>
        </authorList>
    </citation>
    <scope>NUCLEOTIDE SEQUENCE</scope>
    <source>
        <strain evidence="5">GSE-NOS-MK-12-04C</strain>
    </source>
</reference>
<gene>
    <name evidence="5" type="ORF">KME60_33405</name>
</gene>
<dbReference type="InterPro" id="IPR018062">
    <property type="entry name" value="HTH_AraC-typ_CS"/>
</dbReference>
<proteinExistence type="predicted"/>
<reference evidence="5" key="2">
    <citation type="journal article" date="2022" name="Microbiol. Resour. Announc.">
        <title>Metagenome Sequencing to Explore Phylogenomics of Terrestrial Cyanobacteria.</title>
        <authorList>
            <person name="Ward R.D."/>
            <person name="Stajich J.E."/>
            <person name="Johansen J.R."/>
            <person name="Huntemann M."/>
            <person name="Clum A."/>
            <person name="Foster B."/>
            <person name="Foster B."/>
            <person name="Roux S."/>
            <person name="Palaniappan K."/>
            <person name="Varghese N."/>
            <person name="Mukherjee S."/>
            <person name="Reddy T.B.K."/>
            <person name="Daum C."/>
            <person name="Copeland A."/>
            <person name="Chen I.A."/>
            <person name="Ivanova N.N."/>
            <person name="Kyrpides N.C."/>
            <person name="Shapiro N."/>
            <person name="Eloe-Fadrosh E.A."/>
            <person name="Pietrasiak N."/>
        </authorList>
    </citation>
    <scope>NUCLEOTIDE SEQUENCE</scope>
    <source>
        <strain evidence="5">GSE-NOS-MK-12-04C</strain>
    </source>
</reference>
<evidence type="ECO:0000256" key="1">
    <source>
        <dbReference type="ARBA" id="ARBA00023015"/>
    </source>
</evidence>
<dbReference type="PANTHER" id="PTHR47893">
    <property type="entry name" value="REGULATORY PROTEIN PCHR"/>
    <property type="match status" value="1"/>
</dbReference>
<evidence type="ECO:0000313" key="5">
    <source>
        <dbReference type="EMBL" id="MBW4672190.1"/>
    </source>
</evidence>
<feature type="domain" description="HTH araC/xylS-type" evidence="4">
    <location>
        <begin position="251"/>
        <end position="349"/>
    </location>
</feature>
<dbReference type="InterPro" id="IPR020449">
    <property type="entry name" value="Tscrpt_reg_AraC-type_HTH"/>
</dbReference>
<dbReference type="SMART" id="SM00342">
    <property type="entry name" value="HTH_ARAC"/>
    <property type="match status" value="1"/>
</dbReference>
<dbReference type="InterPro" id="IPR018060">
    <property type="entry name" value="HTH_AraC"/>
</dbReference>
<evidence type="ECO:0000313" key="6">
    <source>
        <dbReference type="Proteomes" id="UP000729701"/>
    </source>
</evidence>
<dbReference type="Gene3D" id="1.10.10.60">
    <property type="entry name" value="Homeodomain-like"/>
    <property type="match status" value="2"/>
</dbReference>
<keyword evidence="1" id="KW-0805">Transcription regulation</keyword>
<dbReference type="EMBL" id="JAHHGZ010000066">
    <property type="protein sequence ID" value="MBW4672190.1"/>
    <property type="molecule type" value="Genomic_DNA"/>
</dbReference>
<sequence length="356" mass="40316">MTITLTSKDYDELWEEGTANSTCNPAIEPFEYFYETPKKLGLGYYRKIEVYPQLWLSIFDKEYHHDMLFQVPVNNHPLQFGALVLGKYADTYGQVGEGHTFISGGGVQHKFNAFYHQSQRILGIDIEMPPELLTSFFPGRDGKILPQLKFLAKENDWQTLLFPKTNPAIQGVAQQIINCPYQGTAKRMYLQGKVIELMALQLAPFLADNEQTDESMLARHSRGDAKRYAEVSPSVSQIPARLKKDTIAKIYHAKEILQVRLEHPPLLSELAQQVGVSESTLQRGFQTLFGTTVFGYLTQKRMEQAHHLLRDNNLTVAEVANTVGYAHLGHFAAAFKRKFGMTPRECFLGKKLVSGL</sequence>
<evidence type="ECO:0000259" key="4">
    <source>
        <dbReference type="PROSITE" id="PS01124"/>
    </source>
</evidence>
<evidence type="ECO:0000256" key="3">
    <source>
        <dbReference type="ARBA" id="ARBA00023163"/>
    </source>
</evidence>
<dbReference type="PROSITE" id="PS01124">
    <property type="entry name" value="HTH_ARAC_FAMILY_2"/>
    <property type="match status" value="1"/>
</dbReference>
<organism evidence="5 6">
    <name type="scientific">Cyanomargarita calcarea GSE-NOS-MK-12-04C</name>
    <dbReference type="NCBI Taxonomy" id="2839659"/>
    <lineage>
        <taxon>Bacteria</taxon>
        <taxon>Bacillati</taxon>
        <taxon>Cyanobacteriota</taxon>
        <taxon>Cyanophyceae</taxon>
        <taxon>Nostocales</taxon>
        <taxon>Cyanomargaritaceae</taxon>
        <taxon>Cyanomargarita</taxon>
    </lineage>
</organism>
<dbReference type="Pfam" id="PF12833">
    <property type="entry name" value="HTH_18"/>
    <property type="match status" value="1"/>
</dbReference>
<name>A0A951QYL4_9CYAN</name>
<dbReference type="PRINTS" id="PR00032">
    <property type="entry name" value="HTHARAC"/>
</dbReference>
<dbReference type="Proteomes" id="UP000729701">
    <property type="component" value="Unassembled WGS sequence"/>
</dbReference>
<comment type="caution">
    <text evidence="5">The sequence shown here is derived from an EMBL/GenBank/DDBJ whole genome shotgun (WGS) entry which is preliminary data.</text>
</comment>
<dbReference type="PROSITE" id="PS00041">
    <property type="entry name" value="HTH_ARAC_FAMILY_1"/>
    <property type="match status" value="1"/>
</dbReference>
<accession>A0A951QYL4</accession>
<dbReference type="InterPro" id="IPR009057">
    <property type="entry name" value="Homeodomain-like_sf"/>
</dbReference>
<keyword evidence="2" id="KW-0238">DNA-binding</keyword>
<dbReference type="AlphaFoldDB" id="A0A951QYL4"/>
<evidence type="ECO:0000256" key="2">
    <source>
        <dbReference type="ARBA" id="ARBA00023125"/>
    </source>
</evidence>
<protein>
    <submittedName>
        <fullName evidence="5">AraC family transcriptional regulator</fullName>
    </submittedName>
</protein>